<accession>A0A917ZDY5</accession>
<evidence type="ECO:0000256" key="6">
    <source>
        <dbReference type="RuleBase" id="RU003355"/>
    </source>
</evidence>
<comment type="similarity">
    <text evidence="1 5 6">Belongs to the peptidase S8 family.</text>
</comment>
<dbReference type="PROSITE" id="PS51892">
    <property type="entry name" value="SUBTILASE"/>
    <property type="match status" value="1"/>
</dbReference>
<evidence type="ECO:0000256" key="5">
    <source>
        <dbReference type="PROSITE-ProRule" id="PRU01240"/>
    </source>
</evidence>
<dbReference type="AlphaFoldDB" id="A0A917ZDY5"/>
<dbReference type="GO" id="GO:0004252">
    <property type="term" value="F:serine-type endopeptidase activity"/>
    <property type="evidence" value="ECO:0007669"/>
    <property type="project" value="UniProtKB-UniRule"/>
</dbReference>
<dbReference type="InterPro" id="IPR050131">
    <property type="entry name" value="Peptidase_S8_subtilisin-like"/>
</dbReference>
<dbReference type="GO" id="GO:0005615">
    <property type="term" value="C:extracellular space"/>
    <property type="evidence" value="ECO:0007669"/>
    <property type="project" value="TreeGrafter"/>
</dbReference>
<evidence type="ECO:0000256" key="2">
    <source>
        <dbReference type="ARBA" id="ARBA00022670"/>
    </source>
</evidence>
<keyword evidence="2 5" id="KW-0645">Protease</keyword>
<protein>
    <submittedName>
        <fullName evidence="9">Protease</fullName>
    </submittedName>
</protein>
<feature type="active site" description="Charge relay system" evidence="5">
    <location>
        <position position="161"/>
    </location>
</feature>
<dbReference type="PANTHER" id="PTHR43806">
    <property type="entry name" value="PEPTIDASE S8"/>
    <property type="match status" value="1"/>
</dbReference>
<evidence type="ECO:0000313" key="9">
    <source>
        <dbReference type="EMBL" id="GGO81053.1"/>
    </source>
</evidence>
<dbReference type="InterPro" id="IPR000209">
    <property type="entry name" value="Peptidase_S8/S53_dom"/>
</dbReference>
<evidence type="ECO:0000259" key="8">
    <source>
        <dbReference type="Pfam" id="PF00082"/>
    </source>
</evidence>
<evidence type="ECO:0000313" key="10">
    <source>
        <dbReference type="Proteomes" id="UP000646523"/>
    </source>
</evidence>
<dbReference type="PROSITE" id="PS00138">
    <property type="entry name" value="SUBTILASE_SER"/>
    <property type="match status" value="1"/>
</dbReference>
<dbReference type="PRINTS" id="PR00723">
    <property type="entry name" value="SUBTILISIN"/>
</dbReference>
<sequence length="450" mass="47411">MSTPDTHPDPRFWKQLELVNEALPEDARAAAGPEGAEPGSPVAPRYAYLTGHILVRAADVSRAIEIAERSQPQEGNVRVAWPSEESQDRVTVRRLALGRRNVFRALEALEREKVHATLVHLVSVSGVNLCPGDEPTPAAAPPTPPSGPRAHGAGVTVTVLDTGLVHDYLTHTWLDASAGTPNIPMVDGDVTTPAQELELDGTIRPYTGHGTFIAGVVRRVAPATDVRVHNTFPYAGAVPEDELGLAILRTLDTHGWPDIISLSAGASTERTQALLGLADFVTELAGHPGTVLVAAAGNDGVTDPFWPAALADEPVNASGDVVVSVGALREDGQGRACFSNHGGWVKVYAPGERLVNAYTSGDYLYDYPASALCRFHAPALYPGCTCLAPFSVGDKESFTGLARWSGTSFATPIIAGVLAARMSQAQVTSRQAARDLVDGVLAVPDLSGLL</sequence>
<feature type="domain" description="Peptidase S8/S53" evidence="8">
    <location>
        <begin position="152"/>
        <end position="434"/>
    </location>
</feature>
<evidence type="ECO:0000256" key="3">
    <source>
        <dbReference type="ARBA" id="ARBA00022801"/>
    </source>
</evidence>
<dbReference type="Proteomes" id="UP000646523">
    <property type="component" value="Unassembled WGS sequence"/>
</dbReference>
<feature type="compositionally biased region" description="Pro residues" evidence="7">
    <location>
        <begin position="138"/>
        <end position="147"/>
    </location>
</feature>
<feature type="region of interest" description="Disordered" evidence="7">
    <location>
        <begin position="133"/>
        <end position="153"/>
    </location>
</feature>
<keyword evidence="3 5" id="KW-0378">Hydrolase</keyword>
<gene>
    <name evidence="9" type="ORF">GCM10012289_69110</name>
</gene>
<dbReference type="Pfam" id="PF00082">
    <property type="entry name" value="Peptidase_S8"/>
    <property type="match status" value="1"/>
</dbReference>
<dbReference type="Gene3D" id="3.40.50.200">
    <property type="entry name" value="Peptidase S8/S53 domain"/>
    <property type="match status" value="1"/>
</dbReference>
<dbReference type="InterPro" id="IPR015500">
    <property type="entry name" value="Peptidase_S8_subtilisin-rel"/>
</dbReference>
<reference evidence="9" key="2">
    <citation type="submission" date="2020-09" db="EMBL/GenBank/DDBJ databases">
        <authorList>
            <person name="Sun Q."/>
            <person name="Zhou Y."/>
        </authorList>
    </citation>
    <scope>NUCLEOTIDE SEQUENCE</scope>
    <source>
        <strain evidence="9">CGMCC 4.7368</strain>
    </source>
</reference>
<dbReference type="PANTHER" id="PTHR43806:SF11">
    <property type="entry name" value="CEREVISIN-RELATED"/>
    <property type="match status" value="1"/>
</dbReference>
<dbReference type="RefSeq" id="WP_189128424.1">
    <property type="nucleotide sequence ID" value="NZ_BMNH01000034.1"/>
</dbReference>
<dbReference type="InterPro" id="IPR036852">
    <property type="entry name" value="Peptidase_S8/S53_dom_sf"/>
</dbReference>
<evidence type="ECO:0000256" key="7">
    <source>
        <dbReference type="SAM" id="MobiDB-lite"/>
    </source>
</evidence>
<comment type="caution">
    <text evidence="9">The sequence shown here is derived from an EMBL/GenBank/DDBJ whole genome shotgun (WGS) entry which is preliminary data.</text>
</comment>
<keyword evidence="10" id="KW-1185">Reference proteome</keyword>
<evidence type="ECO:0000256" key="4">
    <source>
        <dbReference type="ARBA" id="ARBA00022825"/>
    </source>
</evidence>
<reference evidence="9" key="1">
    <citation type="journal article" date="2014" name="Int. J. Syst. Evol. Microbiol.">
        <title>Complete genome sequence of Corynebacterium casei LMG S-19264T (=DSM 44701T), isolated from a smear-ripened cheese.</title>
        <authorList>
            <consortium name="US DOE Joint Genome Institute (JGI-PGF)"/>
            <person name="Walter F."/>
            <person name="Albersmeier A."/>
            <person name="Kalinowski J."/>
            <person name="Ruckert C."/>
        </authorList>
    </citation>
    <scope>NUCLEOTIDE SEQUENCE</scope>
    <source>
        <strain evidence="9">CGMCC 4.7368</strain>
    </source>
</reference>
<evidence type="ECO:0000256" key="1">
    <source>
        <dbReference type="ARBA" id="ARBA00011073"/>
    </source>
</evidence>
<feature type="active site" description="Charge relay system" evidence="5">
    <location>
        <position position="408"/>
    </location>
</feature>
<feature type="active site" description="Charge relay system" evidence="5">
    <location>
        <position position="209"/>
    </location>
</feature>
<proteinExistence type="inferred from homology"/>
<dbReference type="GO" id="GO:0006508">
    <property type="term" value="P:proteolysis"/>
    <property type="evidence" value="ECO:0007669"/>
    <property type="project" value="UniProtKB-KW"/>
</dbReference>
<dbReference type="InterPro" id="IPR023827">
    <property type="entry name" value="Peptidase_S8_Asp-AS"/>
</dbReference>
<keyword evidence="4 5" id="KW-0720">Serine protease</keyword>
<dbReference type="InterPro" id="IPR023828">
    <property type="entry name" value="Peptidase_S8_Ser-AS"/>
</dbReference>
<dbReference type="EMBL" id="BMNH01000034">
    <property type="protein sequence ID" value="GGO81053.1"/>
    <property type="molecule type" value="Genomic_DNA"/>
</dbReference>
<dbReference type="CDD" id="cd00306">
    <property type="entry name" value="Peptidases_S8_S53"/>
    <property type="match status" value="1"/>
</dbReference>
<name>A0A917ZDY5_9ACTN</name>
<dbReference type="SUPFAM" id="SSF52743">
    <property type="entry name" value="Subtilisin-like"/>
    <property type="match status" value="1"/>
</dbReference>
<dbReference type="PROSITE" id="PS00136">
    <property type="entry name" value="SUBTILASE_ASP"/>
    <property type="match status" value="1"/>
</dbReference>
<organism evidence="9 10">
    <name type="scientific">Nonomuraea cavernae</name>
    <dbReference type="NCBI Taxonomy" id="2045107"/>
    <lineage>
        <taxon>Bacteria</taxon>
        <taxon>Bacillati</taxon>
        <taxon>Actinomycetota</taxon>
        <taxon>Actinomycetes</taxon>
        <taxon>Streptosporangiales</taxon>
        <taxon>Streptosporangiaceae</taxon>
        <taxon>Nonomuraea</taxon>
    </lineage>
</organism>